<feature type="region of interest" description="Disordered" evidence="1">
    <location>
        <begin position="1"/>
        <end position="68"/>
    </location>
</feature>
<evidence type="ECO:0000256" key="1">
    <source>
        <dbReference type="SAM" id="MobiDB-lite"/>
    </source>
</evidence>
<reference evidence="2 3" key="1">
    <citation type="submission" date="2014-11" db="EMBL/GenBank/DDBJ databases">
        <authorList>
            <person name="Wibberg Daniel"/>
        </authorList>
    </citation>
    <scope>NUCLEOTIDE SEQUENCE [LARGE SCALE GENOMIC DNA]</scope>
    <source>
        <strain evidence="2">Rhizoctonia solani AG1-IB 7/3/14</strain>
    </source>
</reference>
<protein>
    <submittedName>
        <fullName evidence="2">Uncharacterized protein</fullName>
    </submittedName>
</protein>
<feature type="compositionally biased region" description="Basic and acidic residues" evidence="1">
    <location>
        <begin position="160"/>
        <end position="172"/>
    </location>
</feature>
<organism evidence="2 3">
    <name type="scientific">Thanatephorus cucumeris (strain AG1-IB / isolate 7/3/14)</name>
    <name type="common">Lettuce bottom rot fungus</name>
    <name type="synonym">Rhizoctonia solani</name>
    <dbReference type="NCBI Taxonomy" id="1108050"/>
    <lineage>
        <taxon>Eukaryota</taxon>
        <taxon>Fungi</taxon>
        <taxon>Dikarya</taxon>
        <taxon>Basidiomycota</taxon>
        <taxon>Agaricomycotina</taxon>
        <taxon>Agaricomycetes</taxon>
        <taxon>Cantharellales</taxon>
        <taxon>Ceratobasidiaceae</taxon>
        <taxon>Rhizoctonia</taxon>
        <taxon>Rhizoctonia solani AG-1</taxon>
    </lineage>
</organism>
<feature type="compositionally biased region" description="Polar residues" evidence="1">
    <location>
        <begin position="38"/>
        <end position="55"/>
    </location>
</feature>
<proteinExistence type="predicted"/>
<gene>
    <name evidence="2" type="ORF">RSOLAG1IB_12660</name>
</gene>
<dbReference type="AlphaFoldDB" id="A0A0B7G0D8"/>
<name>A0A0B7G0D8_THACB</name>
<feature type="region of interest" description="Disordered" evidence="1">
    <location>
        <begin position="117"/>
        <end position="227"/>
    </location>
</feature>
<evidence type="ECO:0000313" key="2">
    <source>
        <dbReference type="EMBL" id="CEL63430.1"/>
    </source>
</evidence>
<keyword evidence="3" id="KW-1185">Reference proteome</keyword>
<dbReference type="Proteomes" id="UP000059188">
    <property type="component" value="Unassembled WGS sequence"/>
</dbReference>
<feature type="compositionally biased region" description="Low complexity" evidence="1">
    <location>
        <begin position="1"/>
        <end position="14"/>
    </location>
</feature>
<evidence type="ECO:0000313" key="3">
    <source>
        <dbReference type="Proteomes" id="UP000059188"/>
    </source>
</evidence>
<sequence length="227" mass="24235">MSIRRSPAPYSRSSSRTRTRSGRSTPSDIAPIHAKMATPSQLSIAPGQHQHQGLGTSFREAPTHPGSTTLDDIRDLLQHLGTAIAELTQRVAENEEATKHVQSTVENISQAVDSIAGKIDQPPRTPPQAQPIHTVDKTPRPGPSGKQRVKLEPPANIEWHSIHSDKESKGKDPGPTTGPSKPQERAATISIGAASRSLSHTPGRTLKPIKVKAPEPFKGGSGAEAKQ</sequence>
<dbReference type="EMBL" id="LN679912">
    <property type="protein sequence ID" value="CEL63430.1"/>
    <property type="molecule type" value="Genomic_DNA"/>
</dbReference>
<accession>A0A0B7G0D8</accession>